<dbReference type="AlphaFoldDB" id="A0A0F8XAZ8"/>
<dbReference type="EMBL" id="LAZR01060301">
    <property type="protein sequence ID" value="KKK65973.1"/>
    <property type="molecule type" value="Genomic_DNA"/>
</dbReference>
<proteinExistence type="predicted"/>
<comment type="caution">
    <text evidence="1">The sequence shown here is derived from an EMBL/GenBank/DDBJ whole genome shotgun (WGS) entry which is preliminary data.</text>
</comment>
<accession>A0A0F8XAZ8</accession>
<organism evidence="1">
    <name type="scientific">marine sediment metagenome</name>
    <dbReference type="NCBI Taxonomy" id="412755"/>
    <lineage>
        <taxon>unclassified sequences</taxon>
        <taxon>metagenomes</taxon>
        <taxon>ecological metagenomes</taxon>
    </lineage>
</organism>
<protein>
    <submittedName>
        <fullName evidence="1">Uncharacterized protein</fullName>
    </submittedName>
</protein>
<feature type="non-terminal residue" evidence="1">
    <location>
        <position position="1"/>
    </location>
</feature>
<evidence type="ECO:0000313" key="1">
    <source>
        <dbReference type="EMBL" id="KKK65973.1"/>
    </source>
</evidence>
<gene>
    <name evidence="1" type="ORF">LCGC14_2968750</name>
</gene>
<sequence>LKTWELVLNSSPMNLTRKLGFISYINLKFEVGLIMWPSEASLPSGIGTGLLKALEKFCLSSRYALTLNDNSKKAKIVKRLQRRSIIFTISGEFLYSLPVGTKLYLLLMLYENNRLYKQIDLLNKLSEQQ</sequence>
<name>A0A0F8XAZ8_9ZZZZ</name>
<reference evidence="1" key="1">
    <citation type="journal article" date="2015" name="Nature">
        <title>Complex archaea that bridge the gap between prokaryotes and eukaryotes.</title>
        <authorList>
            <person name="Spang A."/>
            <person name="Saw J.H."/>
            <person name="Jorgensen S.L."/>
            <person name="Zaremba-Niedzwiedzka K."/>
            <person name="Martijn J."/>
            <person name="Lind A.E."/>
            <person name="van Eijk R."/>
            <person name="Schleper C."/>
            <person name="Guy L."/>
            <person name="Ettema T.J."/>
        </authorList>
    </citation>
    <scope>NUCLEOTIDE SEQUENCE</scope>
</reference>